<reference evidence="2" key="1">
    <citation type="submission" date="2020-05" db="EMBL/GenBank/DDBJ databases">
        <authorList>
            <person name="Chiriac C."/>
            <person name="Salcher M."/>
            <person name="Ghai R."/>
            <person name="Kavagutti S V."/>
        </authorList>
    </citation>
    <scope>NUCLEOTIDE SEQUENCE</scope>
</reference>
<evidence type="ECO:0000256" key="1">
    <source>
        <dbReference type="SAM" id="MobiDB-lite"/>
    </source>
</evidence>
<organism evidence="2">
    <name type="scientific">uncultured Caudovirales phage</name>
    <dbReference type="NCBI Taxonomy" id="2100421"/>
    <lineage>
        <taxon>Viruses</taxon>
        <taxon>Duplodnaviria</taxon>
        <taxon>Heunggongvirae</taxon>
        <taxon>Uroviricota</taxon>
        <taxon>Caudoviricetes</taxon>
        <taxon>Peduoviridae</taxon>
        <taxon>Maltschvirus</taxon>
        <taxon>Maltschvirus maltsch</taxon>
    </lineage>
</organism>
<evidence type="ECO:0000313" key="2">
    <source>
        <dbReference type="EMBL" id="CAB4191542.1"/>
    </source>
</evidence>
<name>A0A6J5R6V9_9CAUD</name>
<dbReference type="EMBL" id="LR797178">
    <property type="protein sequence ID" value="CAB4191542.1"/>
    <property type="molecule type" value="Genomic_DNA"/>
</dbReference>
<feature type="region of interest" description="Disordered" evidence="1">
    <location>
        <begin position="95"/>
        <end position="128"/>
    </location>
</feature>
<protein>
    <submittedName>
        <fullName evidence="2">Uncharacterized protein</fullName>
    </submittedName>
</protein>
<sequence>MAHESWKIEEFEILADTLAEAARIIREASAKARRCGMTEVVSQGRLVFESRARLLKFAKDMEMNLDDQYASRMTNTPTRWEINRAKHEEASAREIAKAAKESRKAHAAVPGEKKGRLAGRAPAKRKKD</sequence>
<gene>
    <name evidence="2" type="ORF">UFOVP1229_43</name>
</gene>
<feature type="compositionally biased region" description="Basic and acidic residues" evidence="1">
    <location>
        <begin position="95"/>
        <end position="104"/>
    </location>
</feature>
<accession>A0A6J5R6V9</accession>
<proteinExistence type="predicted"/>